<evidence type="ECO:0000313" key="3">
    <source>
        <dbReference type="EMBL" id="TQV81062.1"/>
    </source>
</evidence>
<protein>
    <submittedName>
        <fullName evidence="3">Nuclear transport factor 2 family protein</fullName>
    </submittedName>
</protein>
<dbReference type="Proteomes" id="UP000315439">
    <property type="component" value="Unassembled WGS sequence"/>
</dbReference>
<reference evidence="3 4" key="1">
    <citation type="submission" date="2019-07" db="EMBL/GenBank/DDBJ databases">
        <title>Draft genome for Aliikangiella sp. M105.</title>
        <authorList>
            <person name="Wang G."/>
        </authorList>
    </citation>
    <scope>NUCLEOTIDE SEQUENCE [LARGE SCALE GENOMIC DNA]</scope>
    <source>
        <strain evidence="3 4">M105</strain>
    </source>
</reference>
<gene>
    <name evidence="3" type="ORF">FLL46_25970</name>
</gene>
<dbReference type="Pfam" id="PF14534">
    <property type="entry name" value="DUF4440"/>
    <property type="match status" value="1"/>
</dbReference>
<dbReference type="OrthoDB" id="5146008at2"/>
<dbReference type="AlphaFoldDB" id="A0A545TV19"/>
<evidence type="ECO:0000313" key="4">
    <source>
        <dbReference type="Proteomes" id="UP000315439"/>
    </source>
</evidence>
<keyword evidence="4" id="KW-1185">Reference proteome</keyword>
<dbReference type="SUPFAM" id="SSF54427">
    <property type="entry name" value="NTF2-like"/>
    <property type="match status" value="1"/>
</dbReference>
<evidence type="ECO:0000256" key="1">
    <source>
        <dbReference type="SAM" id="SignalP"/>
    </source>
</evidence>
<feature type="domain" description="DUF4440" evidence="2">
    <location>
        <begin position="36"/>
        <end position="148"/>
    </location>
</feature>
<name>A0A545TV19_9GAMM</name>
<dbReference type="RefSeq" id="WP_142935210.1">
    <property type="nucleotide sequence ID" value="NZ_ML660173.1"/>
</dbReference>
<dbReference type="InterPro" id="IPR027843">
    <property type="entry name" value="DUF4440"/>
</dbReference>
<organism evidence="3 4">
    <name type="scientific">Aliikangiella coralliicola</name>
    <dbReference type="NCBI Taxonomy" id="2592383"/>
    <lineage>
        <taxon>Bacteria</taxon>
        <taxon>Pseudomonadati</taxon>
        <taxon>Pseudomonadota</taxon>
        <taxon>Gammaproteobacteria</taxon>
        <taxon>Oceanospirillales</taxon>
        <taxon>Pleioneaceae</taxon>
        <taxon>Aliikangiella</taxon>
    </lineage>
</organism>
<proteinExistence type="predicted"/>
<dbReference type="Gene3D" id="3.10.450.50">
    <property type="match status" value="1"/>
</dbReference>
<feature type="chain" id="PRO_5021794814" evidence="1">
    <location>
        <begin position="26"/>
        <end position="158"/>
    </location>
</feature>
<dbReference type="EMBL" id="VIKS01000017">
    <property type="protein sequence ID" value="TQV81062.1"/>
    <property type="molecule type" value="Genomic_DNA"/>
</dbReference>
<dbReference type="InterPro" id="IPR032710">
    <property type="entry name" value="NTF2-like_dom_sf"/>
</dbReference>
<evidence type="ECO:0000259" key="2">
    <source>
        <dbReference type="Pfam" id="PF14534"/>
    </source>
</evidence>
<sequence>MLKHLSLFRWCVFLLAITWSGLAFSASENSPEEKLLRSAIEKFSSAFVKADLKILDKMLTDNYVHTNSGSKPFGKQAWLGWLKTRKQELDNGLLKYDFYKTEELKVYFHGDSAVVTGRNIASGVKGKEPFNIDIRFTHFWVKIEDSWKRAAFHDAKTR</sequence>
<comment type="caution">
    <text evidence="3">The sequence shown here is derived from an EMBL/GenBank/DDBJ whole genome shotgun (WGS) entry which is preliminary data.</text>
</comment>
<keyword evidence="1" id="KW-0732">Signal</keyword>
<feature type="signal peptide" evidence="1">
    <location>
        <begin position="1"/>
        <end position="25"/>
    </location>
</feature>
<accession>A0A545TV19</accession>